<feature type="transmembrane region" description="Helical" evidence="1">
    <location>
        <begin position="42"/>
        <end position="62"/>
    </location>
</feature>
<evidence type="ECO:0000313" key="3">
    <source>
        <dbReference type="Proteomes" id="UP000187608"/>
    </source>
</evidence>
<sequence>MRKTDEMEQRQVNKAGVIAFQFYSVALLIYSIYLFMENGGGGIPFIILMGGNIIFFGSLHIFKQKMK</sequence>
<dbReference type="OrthoDB" id="2629185at2"/>
<keyword evidence="1" id="KW-0472">Membrane</keyword>
<keyword evidence="3" id="KW-1185">Reference proteome</keyword>
<dbReference type="Proteomes" id="UP000187608">
    <property type="component" value="Unassembled WGS sequence"/>
</dbReference>
<protein>
    <submittedName>
        <fullName evidence="2">Uncharacterized protein</fullName>
    </submittedName>
</protein>
<reference evidence="3" key="1">
    <citation type="submission" date="2017-01" db="EMBL/GenBank/DDBJ databases">
        <authorList>
            <person name="Varghese N."/>
            <person name="Submissions S."/>
        </authorList>
    </citation>
    <scope>NUCLEOTIDE SEQUENCE [LARGE SCALE GENOMIC DNA]</scope>
    <source>
        <strain evidence="3">DSM 23127</strain>
    </source>
</reference>
<keyword evidence="1" id="KW-0812">Transmembrane</keyword>
<keyword evidence="1" id="KW-1133">Transmembrane helix</keyword>
<evidence type="ECO:0000313" key="2">
    <source>
        <dbReference type="EMBL" id="SIS49350.1"/>
    </source>
</evidence>
<accession>A0A1N7JJ72</accession>
<dbReference type="EMBL" id="FTOC01000006">
    <property type="protein sequence ID" value="SIS49350.1"/>
    <property type="molecule type" value="Genomic_DNA"/>
</dbReference>
<dbReference type="AlphaFoldDB" id="A0A1N7JJ72"/>
<evidence type="ECO:0000256" key="1">
    <source>
        <dbReference type="SAM" id="Phobius"/>
    </source>
</evidence>
<name>A0A1N7JJ72_9BACI</name>
<proteinExistence type="predicted"/>
<dbReference type="RefSeq" id="WP_076559230.1">
    <property type="nucleotide sequence ID" value="NZ_FTOC01000006.1"/>
</dbReference>
<feature type="transmembrane region" description="Helical" evidence="1">
    <location>
        <begin position="12"/>
        <end position="36"/>
    </location>
</feature>
<gene>
    <name evidence="2" type="ORF">SAMN05421687_106135</name>
</gene>
<organism evidence="2 3">
    <name type="scientific">Salimicrobium flavidum</name>
    <dbReference type="NCBI Taxonomy" id="570947"/>
    <lineage>
        <taxon>Bacteria</taxon>
        <taxon>Bacillati</taxon>
        <taxon>Bacillota</taxon>
        <taxon>Bacilli</taxon>
        <taxon>Bacillales</taxon>
        <taxon>Bacillaceae</taxon>
        <taxon>Salimicrobium</taxon>
    </lineage>
</organism>